<organism evidence="6 7">
    <name type="scientific">Flavobacterium fluvii</name>
    <dbReference type="NCBI Taxonomy" id="468056"/>
    <lineage>
        <taxon>Bacteria</taxon>
        <taxon>Pseudomonadati</taxon>
        <taxon>Bacteroidota</taxon>
        <taxon>Flavobacteriia</taxon>
        <taxon>Flavobacteriales</taxon>
        <taxon>Flavobacteriaceae</taxon>
        <taxon>Flavobacterium</taxon>
    </lineage>
</organism>
<dbReference type="OrthoDB" id="9770965at2"/>
<dbReference type="CDD" id="cd07205">
    <property type="entry name" value="Pat_PNPLA6_PNPLA7_NTE1_like"/>
    <property type="match status" value="1"/>
</dbReference>
<dbReference type="InterPro" id="IPR050301">
    <property type="entry name" value="NTE"/>
</dbReference>
<evidence type="ECO:0000256" key="1">
    <source>
        <dbReference type="ARBA" id="ARBA00022801"/>
    </source>
</evidence>
<dbReference type="SUPFAM" id="SSF52151">
    <property type="entry name" value="FabD/lysophospholipase-like"/>
    <property type="match status" value="1"/>
</dbReference>
<dbReference type="Pfam" id="PF19143">
    <property type="entry name" value="Omp85_2"/>
    <property type="match status" value="1"/>
</dbReference>
<feature type="short sequence motif" description="GXSXG" evidence="4">
    <location>
        <begin position="61"/>
        <end position="65"/>
    </location>
</feature>
<dbReference type="STRING" id="468056.SAMN05443549_101371"/>
<dbReference type="GO" id="GO:0016787">
    <property type="term" value="F:hydrolase activity"/>
    <property type="evidence" value="ECO:0007669"/>
    <property type="project" value="UniProtKB-UniRule"/>
</dbReference>
<name>A0A1M5EKD4_9FLAO</name>
<feature type="short sequence motif" description="GXGXXG" evidence="4">
    <location>
        <begin position="34"/>
        <end position="39"/>
    </location>
</feature>
<protein>
    <submittedName>
        <fullName evidence="6">NTE family protein</fullName>
    </submittedName>
</protein>
<dbReference type="InterPro" id="IPR043864">
    <property type="entry name" value="Omp85-like_dom"/>
</dbReference>
<dbReference type="AlphaFoldDB" id="A0A1M5EKD4"/>
<reference evidence="7" key="1">
    <citation type="submission" date="2016-11" db="EMBL/GenBank/DDBJ databases">
        <authorList>
            <person name="Varghese N."/>
            <person name="Submissions S."/>
        </authorList>
    </citation>
    <scope>NUCLEOTIDE SEQUENCE [LARGE SCALE GENOMIC DNA]</scope>
    <source>
        <strain evidence="7">DSM 19978</strain>
    </source>
</reference>
<keyword evidence="3 4" id="KW-0443">Lipid metabolism</keyword>
<evidence type="ECO:0000313" key="6">
    <source>
        <dbReference type="EMBL" id="SHF79512.1"/>
    </source>
</evidence>
<dbReference type="Proteomes" id="UP000184516">
    <property type="component" value="Unassembled WGS sequence"/>
</dbReference>
<keyword evidence="2 4" id="KW-0442">Lipid degradation</keyword>
<evidence type="ECO:0000313" key="7">
    <source>
        <dbReference type="Proteomes" id="UP000184516"/>
    </source>
</evidence>
<feature type="active site" description="Proton acceptor" evidence="4">
    <location>
        <position position="207"/>
    </location>
</feature>
<accession>A0A1M5EKD4</accession>
<feature type="short sequence motif" description="DGA/G" evidence="4">
    <location>
        <begin position="207"/>
        <end position="209"/>
    </location>
</feature>
<evidence type="ECO:0000259" key="5">
    <source>
        <dbReference type="PROSITE" id="PS51635"/>
    </source>
</evidence>
<evidence type="ECO:0000256" key="3">
    <source>
        <dbReference type="ARBA" id="ARBA00023098"/>
    </source>
</evidence>
<dbReference type="PROSITE" id="PS51635">
    <property type="entry name" value="PNPLA"/>
    <property type="match status" value="1"/>
</dbReference>
<keyword evidence="1 4" id="KW-0378">Hydrolase</keyword>
<proteinExistence type="predicted"/>
<dbReference type="PANTHER" id="PTHR14226">
    <property type="entry name" value="NEUROPATHY TARGET ESTERASE/SWISS CHEESE D.MELANOGASTER"/>
    <property type="match status" value="1"/>
</dbReference>
<dbReference type="RefSeq" id="WP_073367479.1">
    <property type="nucleotide sequence ID" value="NZ_FQWB01000001.1"/>
</dbReference>
<feature type="domain" description="PNPLA" evidence="5">
    <location>
        <begin position="30"/>
        <end position="220"/>
    </location>
</feature>
<feature type="active site" description="Nucleophile" evidence="4">
    <location>
        <position position="63"/>
    </location>
</feature>
<dbReference type="EMBL" id="FQWB01000001">
    <property type="protein sequence ID" value="SHF79512.1"/>
    <property type="molecule type" value="Genomic_DNA"/>
</dbReference>
<dbReference type="Gene3D" id="3.40.1090.10">
    <property type="entry name" value="Cytosolic phospholipase A2 catalytic domain"/>
    <property type="match status" value="1"/>
</dbReference>
<dbReference type="Pfam" id="PF01734">
    <property type="entry name" value="Patatin"/>
    <property type="match status" value="1"/>
</dbReference>
<dbReference type="InterPro" id="IPR016035">
    <property type="entry name" value="Acyl_Trfase/lysoPLipase"/>
</dbReference>
<dbReference type="GO" id="GO:0016042">
    <property type="term" value="P:lipid catabolic process"/>
    <property type="evidence" value="ECO:0007669"/>
    <property type="project" value="UniProtKB-UniRule"/>
</dbReference>
<gene>
    <name evidence="6" type="ORF">SAMN05443549_101371</name>
</gene>
<sequence length="735" mass="83048">MRKFALFVFFLFTYQASFSQDSIKRPKIGLVLSGGGAKGFAHVGVLKVLEEAGIKIDFIGGTSMGAVIGGLYASGYNATQIDSIVRVTNFDNLLIDYIPRSSKSFYEKRNDELYALILPFSKFKIGVPQSLSKGMFNYNLFNKLTFHVRHVRDFNSLPIPFLCVATDIEKGEQVLLDKGVLAQALYASSALPSVFSPVILEDRFLIDGGVANNYPIEEVRKLGADIIIGVDVQNGLRDREELKDATKILFQITNLQMIEKMKLNASNTNIYIKPDIKDYGTVSFEKATQIIQKGEEAAFSVYEKLYKLSDSSNPYRKPKLKIESDSLNIVNIVCNNLMDYSRNYIEGKLKFKSGAKINYSDLEKGINNIDATHNFGAVTYSLEPNGSGDDLVLNFIENPIKTYLKFGLHFDGLYKSGVLVNLTNKKTFFKNDIASFDFIIGDNLRYNLDYYIDNGYNLSYGVKSQLNQFNKNVTSEISSLSTAPFQNSNSINIDFLDITNQFYIQSVFAQKFLVGVGLEYKYLTIESETLTATNPVLDKSNYSSVFAYMKYDSFDNQYFPTKGWYFTSDLHNYLFSSNYTGSFNPYSIAKFDAGFVFKILKKATFKFQSEGGFTIGAESVPFFDFVLGGYGFTPLNNFRPFYGYDFLTIAGSSYLKASATIDYEIFKRNHLNFSANYANVEDDYFESLDWISLPKYSGYALGYGLETIIGPLEVKYSWSPENSKGYTWFSIGFWF</sequence>
<dbReference type="PANTHER" id="PTHR14226:SF76">
    <property type="entry name" value="NTE FAMILY PROTEIN RSSA"/>
    <property type="match status" value="1"/>
</dbReference>
<evidence type="ECO:0000256" key="2">
    <source>
        <dbReference type="ARBA" id="ARBA00022963"/>
    </source>
</evidence>
<dbReference type="InterPro" id="IPR002641">
    <property type="entry name" value="PNPLA_dom"/>
</dbReference>
<evidence type="ECO:0000256" key="4">
    <source>
        <dbReference type="PROSITE-ProRule" id="PRU01161"/>
    </source>
</evidence>
<keyword evidence="7" id="KW-1185">Reference proteome</keyword>